<keyword evidence="2" id="KW-1185">Reference proteome</keyword>
<dbReference type="Proteomes" id="UP000766595">
    <property type="component" value="Unassembled WGS sequence"/>
</dbReference>
<evidence type="ECO:0000313" key="1">
    <source>
        <dbReference type="EMBL" id="MBT9292185.1"/>
    </source>
</evidence>
<protein>
    <submittedName>
        <fullName evidence="1">Uncharacterized protein</fullName>
    </submittedName>
</protein>
<comment type="caution">
    <text evidence="1">The sequence shown here is derived from an EMBL/GenBank/DDBJ whole genome shotgun (WGS) entry which is preliminary data.</text>
</comment>
<organism evidence="1 2">
    <name type="scientific">Prosthecodimorpha staleyi</name>
    <dbReference type="NCBI Taxonomy" id="2840188"/>
    <lineage>
        <taxon>Bacteria</taxon>
        <taxon>Pseudomonadati</taxon>
        <taxon>Pseudomonadota</taxon>
        <taxon>Alphaproteobacteria</taxon>
        <taxon>Hyphomicrobiales</taxon>
        <taxon>Ancalomicrobiaceae</taxon>
        <taxon>Prosthecodimorpha</taxon>
    </lineage>
</organism>
<dbReference type="RefSeq" id="WP_244471941.1">
    <property type="nucleotide sequence ID" value="NZ_JAHHZF010000012.1"/>
</dbReference>
<evidence type="ECO:0000313" key="2">
    <source>
        <dbReference type="Proteomes" id="UP000766595"/>
    </source>
</evidence>
<reference evidence="1 2" key="1">
    <citation type="submission" date="2021-06" db="EMBL/GenBank/DDBJ databases">
        <authorList>
            <person name="Grouzdev D.S."/>
            <person name="Koziaeva V."/>
        </authorList>
    </citation>
    <scope>NUCLEOTIDE SEQUENCE [LARGE SCALE GENOMIC DNA]</scope>
    <source>
        <strain evidence="1 2">22</strain>
    </source>
</reference>
<dbReference type="AlphaFoldDB" id="A0A947D6W4"/>
<gene>
    <name evidence="1" type="ORF">KL771_22165</name>
</gene>
<name>A0A947D6W4_9HYPH</name>
<sequence>MTLRKITGSASASCATGEMLISAMCTGTMQGPIMTSDDGATCNGDGAKVVLVCAK</sequence>
<dbReference type="EMBL" id="JAHHZF010000012">
    <property type="protein sequence ID" value="MBT9292185.1"/>
    <property type="molecule type" value="Genomic_DNA"/>
</dbReference>
<proteinExistence type="predicted"/>
<accession>A0A947D6W4</accession>